<gene>
    <name evidence="2" type="ORF">J2T15_000451</name>
</gene>
<dbReference type="SMART" id="SM00871">
    <property type="entry name" value="AraC_E_bind"/>
    <property type="match status" value="1"/>
</dbReference>
<protein>
    <submittedName>
        <fullName evidence="2">AraC family transcriptional regulator</fullName>
    </submittedName>
</protein>
<name>A0ABT9TUK0_PAEHA</name>
<dbReference type="Gene3D" id="3.20.80.10">
    <property type="entry name" value="Regulatory factor, effector binding domain"/>
    <property type="match status" value="1"/>
</dbReference>
<dbReference type="InterPro" id="IPR011256">
    <property type="entry name" value="Reg_factor_effector_dom_sf"/>
</dbReference>
<dbReference type="RefSeq" id="WP_307200624.1">
    <property type="nucleotide sequence ID" value="NZ_JAUSSU010000001.1"/>
</dbReference>
<dbReference type="Pfam" id="PF06445">
    <property type="entry name" value="GyrI-like"/>
    <property type="match status" value="1"/>
</dbReference>
<dbReference type="InterPro" id="IPR010499">
    <property type="entry name" value="AraC_E-bd"/>
</dbReference>
<dbReference type="PANTHER" id="PTHR36444:SF3">
    <property type="entry name" value="TRANSCRIPTIONAL ACTIVATOR, PUTATIVE-RELATED"/>
    <property type="match status" value="1"/>
</dbReference>
<dbReference type="SUPFAM" id="SSF55136">
    <property type="entry name" value="Probable bacterial effector-binding domain"/>
    <property type="match status" value="1"/>
</dbReference>
<evidence type="ECO:0000313" key="2">
    <source>
        <dbReference type="EMBL" id="MDQ0111035.1"/>
    </source>
</evidence>
<dbReference type="PANTHER" id="PTHR36444">
    <property type="entry name" value="TRANSCRIPTIONAL REGULATOR PROTEIN YOBU-RELATED"/>
    <property type="match status" value="1"/>
</dbReference>
<evidence type="ECO:0000313" key="3">
    <source>
        <dbReference type="Proteomes" id="UP001229346"/>
    </source>
</evidence>
<sequence>MDYRIEEKEAFTVIGKSIEVTCRDGQNLRDIPKFWAECHGNGSVQQVEEAGNGGNLLGICLEMKPEQGDFTYMIAAETKQDHTDGLTLRTIPACTWAIFASVGSLPDAIQTVFGRIYQEWFPATGYEHADGPEIEVYPMGDTTADDYRCEVWIPIVKKQ</sequence>
<organism evidence="2 3">
    <name type="scientific">Paenibacillus harenae</name>
    <dbReference type="NCBI Taxonomy" id="306543"/>
    <lineage>
        <taxon>Bacteria</taxon>
        <taxon>Bacillati</taxon>
        <taxon>Bacillota</taxon>
        <taxon>Bacilli</taxon>
        <taxon>Bacillales</taxon>
        <taxon>Paenibacillaceae</taxon>
        <taxon>Paenibacillus</taxon>
    </lineage>
</organism>
<accession>A0ABT9TUK0</accession>
<comment type="caution">
    <text evidence="2">The sequence shown here is derived from an EMBL/GenBank/DDBJ whole genome shotgun (WGS) entry which is preliminary data.</text>
</comment>
<reference evidence="2 3" key="1">
    <citation type="submission" date="2023-07" db="EMBL/GenBank/DDBJ databases">
        <title>Sorghum-associated microbial communities from plants grown in Nebraska, USA.</title>
        <authorList>
            <person name="Schachtman D."/>
        </authorList>
    </citation>
    <scope>NUCLEOTIDE SEQUENCE [LARGE SCALE GENOMIC DNA]</scope>
    <source>
        <strain evidence="2 3">CC482</strain>
    </source>
</reference>
<keyword evidence="3" id="KW-1185">Reference proteome</keyword>
<evidence type="ECO:0000259" key="1">
    <source>
        <dbReference type="SMART" id="SM00871"/>
    </source>
</evidence>
<dbReference type="EMBL" id="JAUSSU010000001">
    <property type="protein sequence ID" value="MDQ0111035.1"/>
    <property type="molecule type" value="Genomic_DNA"/>
</dbReference>
<proteinExistence type="predicted"/>
<dbReference type="Proteomes" id="UP001229346">
    <property type="component" value="Unassembled WGS sequence"/>
</dbReference>
<dbReference type="InterPro" id="IPR029442">
    <property type="entry name" value="GyrI-like"/>
</dbReference>
<dbReference type="InterPro" id="IPR053182">
    <property type="entry name" value="YobU-like_regulator"/>
</dbReference>
<feature type="domain" description="AraC effector-binding" evidence="1">
    <location>
        <begin position="1"/>
        <end position="156"/>
    </location>
</feature>